<reference evidence="3" key="1">
    <citation type="journal article" date="2020" name="G3 (Bethesda)">
        <title>High-Quality Assemblies for Three Invasive Social Wasps from the &lt;i&gt;Vespula&lt;/i&gt; Genus.</title>
        <authorList>
            <person name="Harrop T.W.R."/>
            <person name="Guhlin J."/>
            <person name="McLaughlin G.M."/>
            <person name="Permina E."/>
            <person name="Stockwell P."/>
            <person name="Gilligan J."/>
            <person name="Le Lec M.F."/>
            <person name="Gruber M.A.M."/>
            <person name="Quinn O."/>
            <person name="Lovegrove M."/>
            <person name="Duncan E.J."/>
            <person name="Remnant E.J."/>
            <person name="Van Eeckhoven J."/>
            <person name="Graham B."/>
            <person name="Knapp R.A."/>
            <person name="Langford K.W."/>
            <person name="Kronenberg Z."/>
            <person name="Press M.O."/>
            <person name="Eacker S.M."/>
            <person name="Wilson-Rankin E.E."/>
            <person name="Purcell J."/>
            <person name="Lester P.J."/>
            <person name="Dearden P.K."/>
        </authorList>
    </citation>
    <scope>NUCLEOTIDE SEQUENCE</scope>
    <source>
        <strain evidence="3">Linc-1</strain>
    </source>
</reference>
<feature type="compositionally biased region" description="Acidic residues" evidence="1">
    <location>
        <begin position="54"/>
        <end position="69"/>
    </location>
</feature>
<organism evidence="3 4">
    <name type="scientific">Vespula germanica</name>
    <name type="common">German yellow jacket</name>
    <name type="synonym">Paravespula germanica</name>
    <dbReference type="NCBI Taxonomy" id="30212"/>
    <lineage>
        <taxon>Eukaryota</taxon>
        <taxon>Metazoa</taxon>
        <taxon>Ecdysozoa</taxon>
        <taxon>Arthropoda</taxon>
        <taxon>Hexapoda</taxon>
        <taxon>Insecta</taxon>
        <taxon>Pterygota</taxon>
        <taxon>Neoptera</taxon>
        <taxon>Endopterygota</taxon>
        <taxon>Hymenoptera</taxon>
        <taxon>Apocrita</taxon>
        <taxon>Aculeata</taxon>
        <taxon>Vespoidea</taxon>
        <taxon>Vespidae</taxon>
        <taxon>Vespinae</taxon>
        <taxon>Vespula</taxon>
    </lineage>
</organism>
<evidence type="ECO:0000313" key="3">
    <source>
        <dbReference type="EMBL" id="KAF7379097.1"/>
    </source>
</evidence>
<accession>A0A834MMH2</accession>
<comment type="caution">
    <text evidence="3">The sequence shown here is derived from an EMBL/GenBank/DDBJ whole genome shotgun (WGS) entry which is preliminary data.</text>
</comment>
<dbReference type="EMBL" id="JACSDZ010000025">
    <property type="protein sequence ID" value="KAF7379097.1"/>
    <property type="molecule type" value="Genomic_DNA"/>
</dbReference>
<evidence type="ECO:0000313" key="4">
    <source>
        <dbReference type="Proteomes" id="UP000617340"/>
    </source>
</evidence>
<dbReference type="Proteomes" id="UP000617340">
    <property type="component" value="Unassembled WGS sequence"/>
</dbReference>
<keyword evidence="2" id="KW-0472">Membrane</keyword>
<protein>
    <submittedName>
        <fullName evidence="3">Uncharacterized protein</fullName>
    </submittedName>
</protein>
<feature type="compositionally biased region" description="Polar residues" evidence="1">
    <location>
        <begin position="1"/>
        <end position="22"/>
    </location>
</feature>
<sequence length="218" mass="24565">MKKASSANSTAIEHQDEVVSTIQEEEEDEDEDEDEEEGKGEEEEEKGGGGDKEKDEEELEKGEEEEEDSASSFSERPTLLLIMQEIRFNLLLFVFIPCGSMLFSASSSLIFLRCTYRRQDQEDGRPTLDSFITESLFRKKRSISSLRKDSYLRIALGSSVTLPNSSKRRSNQLRSSNKRKVGLLAASHVENECRAIIHAANMLTTLLLSSEDESVESK</sequence>
<gene>
    <name evidence="3" type="ORF">HZH68_016942</name>
</gene>
<feature type="region of interest" description="Disordered" evidence="1">
    <location>
        <begin position="1"/>
        <end position="74"/>
    </location>
</feature>
<name>A0A834MMH2_VESGE</name>
<keyword evidence="2" id="KW-1133">Transmembrane helix</keyword>
<dbReference type="AlphaFoldDB" id="A0A834MMH2"/>
<keyword evidence="4" id="KW-1185">Reference proteome</keyword>
<evidence type="ECO:0000256" key="2">
    <source>
        <dbReference type="SAM" id="Phobius"/>
    </source>
</evidence>
<feature type="compositionally biased region" description="Acidic residues" evidence="1">
    <location>
        <begin position="23"/>
        <end position="45"/>
    </location>
</feature>
<keyword evidence="2" id="KW-0812">Transmembrane</keyword>
<evidence type="ECO:0000256" key="1">
    <source>
        <dbReference type="SAM" id="MobiDB-lite"/>
    </source>
</evidence>
<feature type="transmembrane region" description="Helical" evidence="2">
    <location>
        <begin position="90"/>
        <end position="112"/>
    </location>
</feature>
<proteinExistence type="predicted"/>